<dbReference type="InterPro" id="IPR036875">
    <property type="entry name" value="Znf_CCHC_sf"/>
</dbReference>
<dbReference type="EMBL" id="CAJOBD010013993">
    <property type="protein sequence ID" value="CAF4195762.1"/>
    <property type="molecule type" value="Genomic_DNA"/>
</dbReference>
<dbReference type="Gene3D" id="3.10.10.10">
    <property type="entry name" value="HIV Type 1 Reverse Transcriptase, subunit A, domain 1"/>
    <property type="match status" value="1"/>
</dbReference>
<sequence length="569" mass="65295">EQRFQMAKWNDEQKLQYISIHLQDDAYRWWTQTSTTIKSWSLFTEAVIKAFGSTKVQELAVKQLKWYKQTKVDPVMPDSLKLKYLMAGIKESLKIHVALQNPKTTDAFLSIARKVEDALTLTSTNNDVQQNNVKINAATFQKPSVRPNISQKSINKTRHNTFQHLQSQPYRKNHQHNVQNSNQQIRNHAPARYPQYASQSNNCYKCGTPGHYARDCTRTHFGMKVVLDTGANRTFISIKALHSLTSKQFVNKSYKRVILADGNTSLFILSTWDLSIIMGDMLTSIQAFVVEELCADCILGMNFINTYKLIINMEEQMVSICNNHQRTTLKFDLNQGDINYPTRLINNIRIPPQRTVLVPVSVRLSSAKVLFRPSFKLQERLPILMLNSSLTVHRHTSFISLYNPTNYLCSLPKGIILGTTTIPTLSFKRNLTIDHRLVNMNIISLIQHIDDHEQQDKVRIILNQHAKLFDTSKPSIATGVKPHAIKTFDRPPPTSKPFYTSPSKQEEMYNITQKLLHFGLIRPSYSPYTAPALLVPKHDGTWRMVVDYKKLNNITIKDNHPLPNLEQAI</sequence>
<dbReference type="GO" id="GO:0003676">
    <property type="term" value="F:nucleic acid binding"/>
    <property type="evidence" value="ECO:0007669"/>
    <property type="project" value="InterPro"/>
</dbReference>
<dbReference type="InterPro" id="IPR032567">
    <property type="entry name" value="RTL1-rel"/>
</dbReference>
<accession>A0A820BNS1</accession>
<dbReference type="SUPFAM" id="SSF50630">
    <property type="entry name" value="Acid proteases"/>
    <property type="match status" value="1"/>
</dbReference>
<feature type="domain" description="CCHC-type" evidence="2">
    <location>
        <begin position="203"/>
        <end position="218"/>
    </location>
</feature>
<reference evidence="3" key="1">
    <citation type="submission" date="2021-02" db="EMBL/GenBank/DDBJ databases">
        <authorList>
            <person name="Nowell W R."/>
        </authorList>
    </citation>
    <scope>NUCLEOTIDE SEQUENCE</scope>
</reference>
<dbReference type="InterPro" id="IPR021109">
    <property type="entry name" value="Peptidase_aspartic_dom_sf"/>
</dbReference>
<gene>
    <name evidence="3" type="ORF">JBS370_LOCUS36262</name>
</gene>
<dbReference type="SUPFAM" id="SSF56672">
    <property type="entry name" value="DNA/RNA polymerases"/>
    <property type="match status" value="1"/>
</dbReference>
<keyword evidence="1" id="KW-0863">Zinc-finger</keyword>
<dbReference type="Gene3D" id="4.10.60.10">
    <property type="entry name" value="Zinc finger, CCHC-type"/>
    <property type="match status" value="1"/>
</dbReference>
<dbReference type="AlphaFoldDB" id="A0A820BNS1"/>
<evidence type="ECO:0000313" key="4">
    <source>
        <dbReference type="Proteomes" id="UP000663836"/>
    </source>
</evidence>
<dbReference type="PROSITE" id="PS50158">
    <property type="entry name" value="ZF_CCHC"/>
    <property type="match status" value="1"/>
</dbReference>
<dbReference type="InterPro" id="IPR001878">
    <property type="entry name" value="Znf_CCHC"/>
</dbReference>
<dbReference type="PANTHER" id="PTHR15503:SF22">
    <property type="entry name" value="TRANSPOSON TY3-I GAG POLYPROTEIN"/>
    <property type="match status" value="1"/>
</dbReference>
<dbReference type="SUPFAM" id="SSF57756">
    <property type="entry name" value="Retrovirus zinc finger-like domains"/>
    <property type="match status" value="1"/>
</dbReference>
<dbReference type="CDD" id="cd00303">
    <property type="entry name" value="retropepsin_like"/>
    <property type="match status" value="1"/>
</dbReference>
<dbReference type="InterPro" id="IPR043502">
    <property type="entry name" value="DNA/RNA_pol_sf"/>
</dbReference>
<dbReference type="Proteomes" id="UP000663836">
    <property type="component" value="Unassembled WGS sequence"/>
</dbReference>
<feature type="non-terminal residue" evidence="3">
    <location>
        <position position="1"/>
    </location>
</feature>
<keyword evidence="1" id="KW-0479">Metal-binding</keyword>
<protein>
    <recommendedName>
        <fullName evidence="2">CCHC-type domain-containing protein</fullName>
    </recommendedName>
</protein>
<dbReference type="Gene3D" id="2.40.70.10">
    <property type="entry name" value="Acid Proteases"/>
    <property type="match status" value="1"/>
</dbReference>
<proteinExistence type="predicted"/>
<evidence type="ECO:0000313" key="3">
    <source>
        <dbReference type="EMBL" id="CAF4195762.1"/>
    </source>
</evidence>
<evidence type="ECO:0000256" key="1">
    <source>
        <dbReference type="PROSITE-ProRule" id="PRU00047"/>
    </source>
</evidence>
<comment type="caution">
    <text evidence="3">The sequence shown here is derived from an EMBL/GenBank/DDBJ whole genome shotgun (WGS) entry which is preliminary data.</text>
</comment>
<organism evidence="3 4">
    <name type="scientific">Rotaria sordida</name>
    <dbReference type="NCBI Taxonomy" id="392033"/>
    <lineage>
        <taxon>Eukaryota</taxon>
        <taxon>Metazoa</taxon>
        <taxon>Spiralia</taxon>
        <taxon>Gnathifera</taxon>
        <taxon>Rotifera</taxon>
        <taxon>Eurotatoria</taxon>
        <taxon>Bdelloidea</taxon>
        <taxon>Philodinida</taxon>
        <taxon>Philodinidae</taxon>
        <taxon>Rotaria</taxon>
    </lineage>
</organism>
<dbReference type="PANTHER" id="PTHR15503">
    <property type="entry name" value="LDOC1 RELATED"/>
    <property type="match status" value="1"/>
</dbReference>
<dbReference type="SMART" id="SM00343">
    <property type="entry name" value="ZnF_C2HC"/>
    <property type="match status" value="1"/>
</dbReference>
<dbReference type="Pfam" id="PF00098">
    <property type="entry name" value="zf-CCHC"/>
    <property type="match status" value="1"/>
</dbReference>
<evidence type="ECO:0000259" key="2">
    <source>
        <dbReference type="PROSITE" id="PS50158"/>
    </source>
</evidence>
<dbReference type="Pfam" id="PF13975">
    <property type="entry name" value="gag-asp_proteas"/>
    <property type="match status" value="1"/>
</dbReference>
<dbReference type="GO" id="GO:0008270">
    <property type="term" value="F:zinc ion binding"/>
    <property type="evidence" value="ECO:0007669"/>
    <property type="project" value="UniProtKB-KW"/>
</dbReference>
<keyword evidence="1" id="KW-0862">Zinc</keyword>
<name>A0A820BNS1_9BILA</name>